<dbReference type="EMBL" id="CP119325">
    <property type="protein sequence ID" value="WEK31693.1"/>
    <property type="molecule type" value="Genomic_DNA"/>
</dbReference>
<feature type="domain" description="Response regulatory" evidence="10">
    <location>
        <begin position="6"/>
        <end position="119"/>
    </location>
</feature>
<evidence type="ECO:0000256" key="2">
    <source>
        <dbReference type="ARBA" id="ARBA00022490"/>
    </source>
</evidence>
<dbReference type="GO" id="GO:0032993">
    <property type="term" value="C:protein-DNA complex"/>
    <property type="evidence" value="ECO:0007669"/>
    <property type="project" value="TreeGrafter"/>
</dbReference>
<reference evidence="12" key="1">
    <citation type="submission" date="2023-03" db="EMBL/GenBank/DDBJ databases">
        <title>Andean soil-derived lignocellulolytic bacterial consortium as a source of novel taxa and putative plastic-active enzymes.</title>
        <authorList>
            <person name="Diaz-Garcia L."/>
            <person name="Chuvochina M."/>
            <person name="Feuerriegel G."/>
            <person name="Bunk B."/>
            <person name="Sproer C."/>
            <person name="Streit W.R."/>
            <person name="Rodriguez L.M."/>
            <person name="Overmann J."/>
            <person name="Jimenez D.J."/>
        </authorList>
    </citation>
    <scope>NUCLEOTIDE SEQUENCE</scope>
    <source>
        <strain evidence="12">MAG 876</strain>
    </source>
</reference>
<dbReference type="SMART" id="SM00448">
    <property type="entry name" value="REC"/>
    <property type="match status" value="1"/>
</dbReference>
<accession>A0AAJ5WL85</accession>
<dbReference type="InterPro" id="IPR036388">
    <property type="entry name" value="WH-like_DNA-bd_sf"/>
</dbReference>
<evidence type="ECO:0000313" key="13">
    <source>
        <dbReference type="Proteomes" id="UP001216329"/>
    </source>
</evidence>
<dbReference type="GO" id="GO:0000156">
    <property type="term" value="F:phosphorelay response regulator activity"/>
    <property type="evidence" value="ECO:0007669"/>
    <property type="project" value="TreeGrafter"/>
</dbReference>
<evidence type="ECO:0000259" key="10">
    <source>
        <dbReference type="PROSITE" id="PS50110"/>
    </source>
</evidence>
<sequence>MTKPDHILIVDDDPEIRQLLSTYLAEAGYRTSVAAEGREMRRRLDEHPVDLVVLDLMLPGEDGLSLCRNLRARSNIPVIMLTARGTLVDRIVGLEMGADDYLAKPFDPRELLVRIKVVLRRTQSFPERAKFDEASRLRFAGWRLDTATRQLRSPAGLVISLGTSDYRLLRLLLQHPNRALSRDFLLNHIYDREREPFDRSIDVCVSRMRQHLGDDPRNPTLIRTVRNEGYMLTVDDVSSE</sequence>
<dbReference type="Pfam" id="PF00072">
    <property type="entry name" value="Response_reg"/>
    <property type="match status" value="1"/>
</dbReference>
<dbReference type="FunFam" id="3.40.50.2300:FF:000001">
    <property type="entry name" value="DNA-binding response regulator PhoB"/>
    <property type="match status" value="1"/>
</dbReference>
<dbReference type="FunFam" id="1.10.10.10:FF:000099">
    <property type="entry name" value="Two-component system response regulator TorR"/>
    <property type="match status" value="1"/>
</dbReference>
<dbReference type="Pfam" id="PF00486">
    <property type="entry name" value="Trans_reg_C"/>
    <property type="match status" value="1"/>
</dbReference>
<evidence type="ECO:0000256" key="5">
    <source>
        <dbReference type="ARBA" id="ARBA00023015"/>
    </source>
</evidence>
<proteinExistence type="predicted"/>
<keyword evidence="4" id="KW-0902">Two-component regulatory system</keyword>
<evidence type="ECO:0000256" key="6">
    <source>
        <dbReference type="ARBA" id="ARBA00023125"/>
    </source>
</evidence>
<keyword evidence="2" id="KW-0963">Cytoplasm</keyword>
<dbReference type="Proteomes" id="UP001216329">
    <property type="component" value="Chromosome"/>
</dbReference>
<name>A0AAJ5WL85_9PSED</name>
<evidence type="ECO:0000256" key="9">
    <source>
        <dbReference type="PROSITE-ProRule" id="PRU01091"/>
    </source>
</evidence>
<dbReference type="Gene3D" id="6.10.250.690">
    <property type="match status" value="1"/>
</dbReference>
<dbReference type="AlphaFoldDB" id="A0AAJ5WL85"/>
<gene>
    <name evidence="12" type="ORF">P0Y58_05695</name>
</gene>
<dbReference type="SUPFAM" id="SSF52172">
    <property type="entry name" value="CheY-like"/>
    <property type="match status" value="1"/>
</dbReference>
<protein>
    <submittedName>
        <fullName evidence="12">Response regulator</fullName>
    </submittedName>
</protein>
<dbReference type="GO" id="GO:0006355">
    <property type="term" value="P:regulation of DNA-templated transcription"/>
    <property type="evidence" value="ECO:0007669"/>
    <property type="project" value="InterPro"/>
</dbReference>
<dbReference type="SUPFAM" id="SSF46894">
    <property type="entry name" value="C-terminal effector domain of the bipartite response regulators"/>
    <property type="match status" value="1"/>
</dbReference>
<keyword evidence="7" id="KW-0804">Transcription</keyword>
<dbReference type="InterPro" id="IPR039420">
    <property type="entry name" value="WalR-like"/>
</dbReference>
<dbReference type="PROSITE" id="PS50110">
    <property type="entry name" value="RESPONSE_REGULATORY"/>
    <property type="match status" value="1"/>
</dbReference>
<dbReference type="PROSITE" id="PS51755">
    <property type="entry name" value="OMPR_PHOB"/>
    <property type="match status" value="1"/>
</dbReference>
<dbReference type="CDD" id="cd00383">
    <property type="entry name" value="trans_reg_C"/>
    <property type="match status" value="1"/>
</dbReference>
<evidence type="ECO:0000256" key="4">
    <source>
        <dbReference type="ARBA" id="ARBA00023012"/>
    </source>
</evidence>
<dbReference type="Gene3D" id="3.40.50.2300">
    <property type="match status" value="1"/>
</dbReference>
<keyword evidence="5" id="KW-0805">Transcription regulation</keyword>
<dbReference type="GO" id="GO:0005829">
    <property type="term" value="C:cytosol"/>
    <property type="evidence" value="ECO:0007669"/>
    <property type="project" value="TreeGrafter"/>
</dbReference>
<evidence type="ECO:0000256" key="7">
    <source>
        <dbReference type="ARBA" id="ARBA00023163"/>
    </source>
</evidence>
<dbReference type="InterPro" id="IPR001867">
    <property type="entry name" value="OmpR/PhoB-type_DNA-bd"/>
</dbReference>
<dbReference type="GO" id="GO:0000976">
    <property type="term" value="F:transcription cis-regulatory region binding"/>
    <property type="evidence" value="ECO:0007669"/>
    <property type="project" value="TreeGrafter"/>
</dbReference>
<dbReference type="InterPro" id="IPR016032">
    <property type="entry name" value="Sig_transdc_resp-reg_C-effctor"/>
</dbReference>
<evidence type="ECO:0000256" key="3">
    <source>
        <dbReference type="ARBA" id="ARBA00022553"/>
    </source>
</evidence>
<dbReference type="CDD" id="cd17574">
    <property type="entry name" value="REC_OmpR"/>
    <property type="match status" value="1"/>
</dbReference>
<feature type="modified residue" description="4-aspartylphosphate" evidence="8">
    <location>
        <position position="55"/>
    </location>
</feature>
<feature type="domain" description="OmpR/PhoB-type" evidence="11">
    <location>
        <begin position="134"/>
        <end position="234"/>
    </location>
</feature>
<dbReference type="Gene3D" id="1.10.10.10">
    <property type="entry name" value="Winged helix-like DNA-binding domain superfamily/Winged helix DNA-binding domain"/>
    <property type="match status" value="1"/>
</dbReference>
<dbReference type="PANTHER" id="PTHR48111:SF4">
    <property type="entry name" value="DNA-BINDING DUAL TRANSCRIPTIONAL REGULATOR OMPR"/>
    <property type="match status" value="1"/>
</dbReference>
<dbReference type="PANTHER" id="PTHR48111">
    <property type="entry name" value="REGULATOR OF RPOS"/>
    <property type="match status" value="1"/>
</dbReference>
<comment type="subcellular location">
    <subcellularLocation>
        <location evidence="1">Cytoplasm</location>
    </subcellularLocation>
</comment>
<dbReference type="InterPro" id="IPR001789">
    <property type="entry name" value="Sig_transdc_resp-reg_receiver"/>
</dbReference>
<organism evidence="12 13">
    <name type="scientific">Candidatus Pseudomonas phytovorans</name>
    <dbReference type="NCBI Taxonomy" id="3121377"/>
    <lineage>
        <taxon>Bacteria</taxon>
        <taxon>Pseudomonadati</taxon>
        <taxon>Pseudomonadota</taxon>
        <taxon>Gammaproteobacteria</taxon>
        <taxon>Pseudomonadales</taxon>
        <taxon>Pseudomonadaceae</taxon>
        <taxon>Pseudomonas</taxon>
    </lineage>
</organism>
<feature type="DNA-binding region" description="OmpR/PhoB-type" evidence="9">
    <location>
        <begin position="134"/>
        <end position="234"/>
    </location>
</feature>
<dbReference type="InterPro" id="IPR011006">
    <property type="entry name" value="CheY-like_superfamily"/>
</dbReference>
<dbReference type="SMART" id="SM00862">
    <property type="entry name" value="Trans_reg_C"/>
    <property type="match status" value="1"/>
</dbReference>
<keyword evidence="3 8" id="KW-0597">Phosphoprotein</keyword>
<evidence type="ECO:0000259" key="11">
    <source>
        <dbReference type="PROSITE" id="PS51755"/>
    </source>
</evidence>
<evidence type="ECO:0000313" key="12">
    <source>
        <dbReference type="EMBL" id="WEK31693.1"/>
    </source>
</evidence>
<evidence type="ECO:0000256" key="8">
    <source>
        <dbReference type="PROSITE-ProRule" id="PRU00169"/>
    </source>
</evidence>
<keyword evidence="6 9" id="KW-0238">DNA-binding</keyword>
<evidence type="ECO:0000256" key="1">
    <source>
        <dbReference type="ARBA" id="ARBA00004496"/>
    </source>
</evidence>